<dbReference type="EMBL" id="FNUZ01000004">
    <property type="protein sequence ID" value="SEG38651.1"/>
    <property type="molecule type" value="Genomic_DNA"/>
</dbReference>
<feature type="signal peptide" evidence="1">
    <location>
        <begin position="1"/>
        <end position="20"/>
    </location>
</feature>
<dbReference type="OrthoDB" id="9811671at2"/>
<dbReference type="Proteomes" id="UP000236752">
    <property type="component" value="Unassembled WGS sequence"/>
</dbReference>
<sequence>MKKFLGIVMGLVLAASAATADPIKGTWKTEVDDGSYAHIGLKSCGDKICGTIDKTFNSSGEYQSPNLGKVLVINMEPQGGGKYEGKVWRPSNNKIYMGKMTLSGNKLKLQGCVAGGLLCSSQNWTRVN</sequence>
<evidence type="ECO:0000256" key="1">
    <source>
        <dbReference type="SAM" id="SignalP"/>
    </source>
</evidence>
<dbReference type="AlphaFoldDB" id="A0A1H5ZR16"/>
<dbReference type="RefSeq" id="WP_103910920.1">
    <property type="nucleotide sequence ID" value="NZ_FNUZ01000004.1"/>
</dbReference>
<feature type="domain" description="DUF2147" evidence="2">
    <location>
        <begin position="25"/>
        <end position="126"/>
    </location>
</feature>
<keyword evidence="1" id="KW-0732">Signal</keyword>
<dbReference type="PANTHER" id="PTHR36919:SF3">
    <property type="entry name" value="BLL5882 PROTEIN"/>
    <property type="match status" value="1"/>
</dbReference>
<feature type="chain" id="PRO_5009291838" evidence="1">
    <location>
        <begin position="21"/>
        <end position="128"/>
    </location>
</feature>
<dbReference type="InterPro" id="IPR019223">
    <property type="entry name" value="DUF2147"/>
</dbReference>
<name>A0A1H5ZR16_9RHOB</name>
<reference evidence="3 4" key="1">
    <citation type="submission" date="2016-10" db="EMBL/GenBank/DDBJ databases">
        <authorList>
            <person name="de Groot N.N."/>
        </authorList>
    </citation>
    <scope>NUCLEOTIDE SEQUENCE [LARGE SCALE GENOMIC DNA]</scope>
    <source>
        <strain evidence="3 4">DSM 26915</strain>
    </source>
</reference>
<protein>
    <submittedName>
        <fullName evidence="3">Uncharacterized conserved protein, DUF2147 family</fullName>
    </submittedName>
</protein>
<dbReference type="PANTHER" id="PTHR36919">
    <property type="entry name" value="BLR1215 PROTEIN"/>
    <property type="match status" value="1"/>
</dbReference>
<keyword evidence="4" id="KW-1185">Reference proteome</keyword>
<accession>A0A1H5ZR16</accession>
<gene>
    <name evidence="3" type="ORF">SAMN04488045_2585</name>
</gene>
<proteinExistence type="predicted"/>
<dbReference type="Pfam" id="PF09917">
    <property type="entry name" value="DUF2147"/>
    <property type="match status" value="1"/>
</dbReference>
<evidence type="ECO:0000259" key="2">
    <source>
        <dbReference type="Pfam" id="PF09917"/>
    </source>
</evidence>
<dbReference type="Gene3D" id="2.40.128.520">
    <property type="match status" value="1"/>
</dbReference>
<organism evidence="3 4">
    <name type="scientific">Thalassococcus halodurans</name>
    <dbReference type="NCBI Taxonomy" id="373675"/>
    <lineage>
        <taxon>Bacteria</taxon>
        <taxon>Pseudomonadati</taxon>
        <taxon>Pseudomonadota</taxon>
        <taxon>Alphaproteobacteria</taxon>
        <taxon>Rhodobacterales</taxon>
        <taxon>Roseobacteraceae</taxon>
        <taxon>Thalassococcus</taxon>
    </lineage>
</organism>
<evidence type="ECO:0000313" key="4">
    <source>
        <dbReference type="Proteomes" id="UP000236752"/>
    </source>
</evidence>
<evidence type="ECO:0000313" key="3">
    <source>
        <dbReference type="EMBL" id="SEG38651.1"/>
    </source>
</evidence>